<dbReference type="AlphaFoldDB" id="A0A3S3MPR9"/>
<proteinExistence type="predicted"/>
<dbReference type="EMBL" id="QPKB01000004">
    <property type="protein sequence ID" value="RWR83903.1"/>
    <property type="molecule type" value="Genomic_DNA"/>
</dbReference>
<keyword evidence="2" id="KW-1185">Reference proteome</keyword>
<comment type="caution">
    <text evidence="1">The sequence shown here is derived from an EMBL/GenBank/DDBJ whole genome shotgun (WGS) entry which is preliminary data.</text>
</comment>
<evidence type="ECO:0000313" key="1">
    <source>
        <dbReference type="EMBL" id="RWR83903.1"/>
    </source>
</evidence>
<protein>
    <submittedName>
        <fullName evidence="1">Uncharacterized protein</fullName>
    </submittedName>
</protein>
<dbReference type="Proteomes" id="UP000283530">
    <property type="component" value="Unassembled WGS sequence"/>
</dbReference>
<sequence length="59" mass="6373">MKRLCANGENSQGLTGSYPSLILCICWGGGDELGGGGKFRFLDKVRILLTKDFESGLHI</sequence>
<organism evidence="1 2">
    <name type="scientific">Cinnamomum micranthum f. kanehirae</name>
    <dbReference type="NCBI Taxonomy" id="337451"/>
    <lineage>
        <taxon>Eukaryota</taxon>
        <taxon>Viridiplantae</taxon>
        <taxon>Streptophyta</taxon>
        <taxon>Embryophyta</taxon>
        <taxon>Tracheophyta</taxon>
        <taxon>Spermatophyta</taxon>
        <taxon>Magnoliopsida</taxon>
        <taxon>Magnoliidae</taxon>
        <taxon>Laurales</taxon>
        <taxon>Lauraceae</taxon>
        <taxon>Cinnamomum</taxon>
    </lineage>
</organism>
<evidence type="ECO:0000313" key="2">
    <source>
        <dbReference type="Proteomes" id="UP000283530"/>
    </source>
</evidence>
<gene>
    <name evidence="1" type="ORF">CKAN_01268200</name>
</gene>
<reference evidence="1 2" key="1">
    <citation type="journal article" date="2019" name="Nat. Plants">
        <title>Stout camphor tree genome fills gaps in understanding of flowering plant genome evolution.</title>
        <authorList>
            <person name="Chaw S.M."/>
            <person name="Liu Y.C."/>
            <person name="Wu Y.W."/>
            <person name="Wang H.Y."/>
            <person name="Lin C.I."/>
            <person name="Wu C.S."/>
            <person name="Ke H.M."/>
            <person name="Chang L.Y."/>
            <person name="Hsu C.Y."/>
            <person name="Yang H.T."/>
            <person name="Sudianto E."/>
            <person name="Hsu M.H."/>
            <person name="Wu K.P."/>
            <person name="Wang L.N."/>
            <person name="Leebens-Mack J.H."/>
            <person name="Tsai I.J."/>
        </authorList>
    </citation>
    <scope>NUCLEOTIDE SEQUENCE [LARGE SCALE GENOMIC DNA]</scope>
    <source>
        <strain evidence="2">cv. Chaw 1501</strain>
        <tissue evidence="1">Young leaves</tissue>
    </source>
</reference>
<accession>A0A3S3MPR9</accession>
<name>A0A3S3MPR9_9MAGN</name>